<evidence type="ECO:0000256" key="1">
    <source>
        <dbReference type="SAM" id="MobiDB-lite"/>
    </source>
</evidence>
<reference evidence="2" key="1">
    <citation type="submission" date="2021-01" db="EMBL/GenBank/DDBJ databases">
        <title>Adiantum capillus-veneris genome.</title>
        <authorList>
            <person name="Fang Y."/>
            <person name="Liao Q."/>
        </authorList>
    </citation>
    <scope>NUCLEOTIDE SEQUENCE</scope>
    <source>
        <strain evidence="2">H3</strain>
        <tissue evidence="2">Leaf</tissue>
    </source>
</reference>
<name>A0A9D4UJ78_ADICA</name>
<organism evidence="2 3">
    <name type="scientific">Adiantum capillus-veneris</name>
    <name type="common">Maidenhair fern</name>
    <dbReference type="NCBI Taxonomy" id="13818"/>
    <lineage>
        <taxon>Eukaryota</taxon>
        <taxon>Viridiplantae</taxon>
        <taxon>Streptophyta</taxon>
        <taxon>Embryophyta</taxon>
        <taxon>Tracheophyta</taxon>
        <taxon>Polypodiopsida</taxon>
        <taxon>Polypodiidae</taxon>
        <taxon>Polypodiales</taxon>
        <taxon>Pteridineae</taxon>
        <taxon>Pteridaceae</taxon>
        <taxon>Vittarioideae</taxon>
        <taxon>Adiantum</taxon>
    </lineage>
</organism>
<proteinExistence type="predicted"/>
<evidence type="ECO:0000313" key="3">
    <source>
        <dbReference type="Proteomes" id="UP000886520"/>
    </source>
</evidence>
<evidence type="ECO:0000313" key="2">
    <source>
        <dbReference type="EMBL" id="KAI5068855.1"/>
    </source>
</evidence>
<gene>
    <name evidence="2" type="ORF">GOP47_0017200</name>
</gene>
<dbReference type="Proteomes" id="UP000886520">
    <property type="component" value="Chromosome 16"/>
</dbReference>
<protein>
    <submittedName>
        <fullName evidence="2">Uncharacterized protein</fullName>
    </submittedName>
</protein>
<accession>A0A9D4UJ78</accession>
<feature type="compositionally biased region" description="Basic and acidic residues" evidence="1">
    <location>
        <begin position="32"/>
        <end position="49"/>
    </location>
</feature>
<sequence length="165" mass="18967">MYILKACSSTQDADMDTEIHDDIVTQMHTVAGKRENQVRGAERERERPQSSRLFSAYAKRGSQAPDTITYMCSLKAFQQVFDELTMRDVVLWNALIARYAQQGPSAGLFSANAKRGKLSQMQSPMLVSSRHVWAKEFTMILLARGCRKKTRYFALSWHVYQMWCT</sequence>
<feature type="region of interest" description="Disordered" evidence="1">
    <location>
        <begin position="32"/>
        <end position="51"/>
    </location>
</feature>
<dbReference type="OrthoDB" id="185373at2759"/>
<comment type="caution">
    <text evidence="2">The sequence shown here is derived from an EMBL/GenBank/DDBJ whole genome shotgun (WGS) entry which is preliminary data.</text>
</comment>
<dbReference type="AlphaFoldDB" id="A0A9D4UJ78"/>
<keyword evidence="3" id="KW-1185">Reference proteome</keyword>
<dbReference type="EMBL" id="JABFUD020000016">
    <property type="protein sequence ID" value="KAI5068855.1"/>
    <property type="molecule type" value="Genomic_DNA"/>
</dbReference>